<gene>
    <name evidence="2" type="ORF">QQF64_015959</name>
</gene>
<reference evidence="2 3" key="1">
    <citation type="submission" date="2023-09" db="EMBL/GenBank/DDBJ databases">
        <authorList>
            <person name="Wang M."/>
        </authorList>
    </citation>
    <scope>NUCLEOTIDE SEQUENCE [LARGE SCALE GENOMIC DNA]</scope>
    <source>
        <strain evidence="2">GT-2023</strain>
        <tissue evidence="2">Liver</tissue>
    </source>
</reference>
<evidence type="ECO:0000256" key="1">
    <source>
        <dbReference type="SAM" id="MobiDB-lite"/>
    </source>
</evidence>
<proteinExistence type="predicted"/>
<feature type="compositionally biased region" description="Basic and acidic residues" evidence="1">
    <location>
        <begin position="72"/>
        <end position="88"/>
    </location>
</feature>
<dbReference type="EMBL" id="JAYMGO010000020">
    <property type="protein sequence ID" value="KAL1253730.1"/>
    <property type="molecule type" value="Genomic_DNA"/>
</dbReference>
<protein>
    <submittedName>
        <fullName evidence="2">Uncharacterized protein</fullName>
    </submittedName>
</protein>
<accession>A0ABR3LLE3</accession>
<sequence length="88" mass="9936">MHCNRKAAVFQQSKCQDSVGGVSSMESSDLQLKYGKPEGTFEESRNSDGTFCGMNLQIFRGIGTQARTGRWKKPEDDTVKRVDMETRR</sequence>
<organism evidence="2 3">
    <name type="scientific">Cirrhinus molitorella</name>
    <name type="common">mud carp</name>
    <dbReference type="NCBI Taxonomy" id="172907"/>
    <lineage>
        <taxon>Eukaryota</taxon>
        <taxon>Metazoa</taxon>
        <taxon>Chordata</taxon>
        <taxon>Craniata</taxon>
        <taxon>Vertebrata</taxon>
        <taxon>Euteleostomi</taxon>
        <taxon>Actinopterygii</taxon>
        <taxon>Neopterygii</taxon>
        <taxon>Teleostei</taxon>
        <taxon>Ostariophysi</taxon>
        <taxon>Cypriniformes</taxon>
        <taxon>Cyprinidae</taxon>
        <taxon>Labeoninae</taxon>
        <taxon>Labeonini</taxon>
        <taxon>Cirrhinus</taxon>
    </lineage>
</organism>
<dbReference type="Proteomes" id="UP001558613">
    <property type="component" value="Unassembled WGS sequence"/>
</dbReference>
<name>A0ABR3LLE3_9TELE</name>
<evidence type="ECO:0000313" key="3">
    <source>
        <dbReference type="Proteomes" id="UP001558613"/>
    </source>
</evidence>
<keyword evidence="3" id="KW-1185">Reference proteome</keyword>
<comment type="caution">
    <text evidence="2">The sequence shown here is derived from an EMBL/GenBank/DDBJ whole genome shotgun (WGS) entry which is preliminary data.</text>
</comment>
<evidence type="ECO:0000313" key="2">
    <source>
        <dbReference type="EMBL" id="KAL1253730.1"/>
    </source>
</evidence>
<feature type="region of interest" description="Disordered" evidence="1">
    <location>
        <begin position="65"/>
        <end position="88"/>
    </location>
</feature>